<protein>
    <submittedName>
        <fullName evidence="1">Uncharacterized protein</fullName>
    </submittedName>
</protein>
<reference evidence="1" key="1">
    <citation type="submission" date="2021-03" db="EMBL/GenBank/DDBJ databases">
        <authorList>
            <person name="Jaffe A."/>
        </authorList>
    </citation>
    <scope>NUCLEOTIDE SEQUENCE</scope>
    <source>
        <strain evidence="1">RIFCSPLOWO2_01_FULL_58_19</strain>
    </source>
</reference>
<evidence type="ECO:0000313" key="2">
    <source>
        <dbReference type="Proteomes" id="UP000678237"/>
    </source>
</evidence>
<evidence type="ECO:0000313" key="1">
    <source>
        <dbReference type="EMBL" id="MBS3063333.1"/>
    </source>
</evidence>
<accession>A0A8T4L7V7</accession>
<proteinExistence type="predicted"/>
<sequence>MGTYRNPNPKARRPPKVATSTFYRKASIAFPDLFFEGGKPHRPTIGFFRGLVFNGARFARTKGGGILLLSGPQTWTLRFMRADHPVRVRMQRAVDTLQTRGLPVRLRKNVKEPDYEFHGGLIRPPGFVKRTWWNLGKQTG</sequence>
<dbReference type="EMBL" id="JAGVWE010000004">
    <property type="protein sequence ID" value="MBS3063333.1"/>
    <property type="molecule type" value="Genomic_DNA"/>
</dbReference>
<gene>
    <name evidence="1" type="ORF">J4203_05675</name>
</gene>
<reference evidence="1" key="2">
    <citation type="submission" date="2021-05" db="EMBL/GenBank/DDBJ databases">
        <title>Protein family content uncovers lineage relationships and bacterial pathway maintenance mechanisms in DPANN archaea.</title>
        <authorList>
            <person name="Castelle C.J."/>
            <person name="Meheust R."/>
            <person name="Jaffe A.L."/>
            <person name="Seitz K."/>
            <person name="Gong X."/>
            <person name="Baker B.J."/>
            <person name="Banfield J.F."/>
        </authorList>
    </citation>
    <scope>NUCLEOTIDE SEQUENCE</scope>
    <source>
        <strain evidence="1">RIFCSPLOWO2_01_FULL_58_19</strain>
    </source>
</reference>
<dbReference type="Proteomes" id="UP000678237">
    <property type="component" value="Unassembled WGS sequence"/>
</dbReference>
<name>A0A8T4L7V7_9ARCH</name>
<organism evidence="1 2">
    <name type="scientific">Candidatus Iainarchaeum sp</name>
    <dbReference type="NCBI Taxonomy" id="3101447"/>
    <lineage>
        <taxon>Archaea</taxon>
        <taxon>Candidatus Iainarchaeota</taxon>
        <taxon>Candidatus Iainarchaeia</taxon>
        <taxon>Candidatus Iainarchaeales</taxon>
        <taxon>Candidatus Iainarchaeaceae</taxon>
        <taxon>Candidatus Iainarchaeum</taxon>
    </lineage>
</organism>
<comment type="caution">
    <text evidence="1">The sequence shown here is derived from an EMBL/GenBank/DDBJ whole genome shotgun (WGS) entry which is preliminary data.</text>
</comment>
<dbReference type="AlphaFoldDB" id="A0A8T4L7V7"/>